<evidence type="ECO:0000259" key="9">
    <source>
        <dbReference type="PROSITE" id="PS50850"/>
    </source>
</evidence>
<feature type="region of interest" description="Disordered" evidence="7">
    <location>
        <begin position="1"/>
        <end position="20"/>
    </location>
</feature>
<evidence type="ECO:0000256" key="5">
    <source>
        <dbReference type="ARBA" id="ARBA00022989"/>
    </source>
</evidence>
<keyword evidence="5 8" id="KW-1133">Transmembrane helix</keyword>
<evidence type="ECO:0000256" key="3">
    <source>
        <dbReference type="ARBA" id="ARBA00022475"/>
    </source>
</evidence>
<keyword evidence="2" id="KW-0813">Transport</keyword>
<reference evidence="10 11" key="1">
    <citation type="submission" date="2016-06" db="EMBL/GenBank/DDBJ databases">
        <authorList>
            <person name="Kjaerup R.B."/>
            <person name="Dalgaard T.S."/>
            <person name="Juul-Madsen H.R."/>
        </authorList>
    </citation>
    <scope>NUCLEOTIDE SEQUENCE [LARGE SCALE GENOMIC DNA]</scope>
    <source>
        <strain evidence="10 11">DSM 43904</strain>
    </source>
</reference>
<feature type="transmembrane region" description="Helical" evidence="8">
    <location>
        <begin position="270"/>
        <end position="293"/>
    </location>
</feature>
<evidence type="ECO:0000256" key="7">
    <source>
        <dbReference type="SAM" id="MobiDB-lite"/>
    </source>
</evidence>
<dbReference type="PANTHER" id="PTHR23513">
    <property type="entry name" value="INTEGRAL MEMBRANE EFFLUX PROTEIN-RELATED"/>
    <property type="match status" value="1"/>
</dbReference>
<evidence type="ECO:0000313" key="11">
    <source>
        <dbReference type="Proteomes" id="UP000198217"/>
    </source>
</evidence>
<dbReference type="GO" id="GO:0022857">
    <property type="term" value="F:transmembrane transporter activity"/>
    <property type="evidence" value="ECO:0007669"/>
    <property type="project" value="InterPro"/>
</dbReference>
<dbReference type="CDD" id="cd06173">
    <property type="entry name" value="MFS_MefA_like"/>
    <property type="match status" value="1"/>
</dbReference>
<keyword evidence="3" id="KW-1003">Cell membrane</keyword>
<dbReference type="EMBL" id="LT607750">
    <property type="protein sequence ID" value="SCG57195.1"/>
    <property type="molecule type" value="Genomic_DNA"/>
</dbReference>
<evidence type="ECO:0000256" key="1">
    <source>
        <dbReference type="ARBA" id="ARBA00004651"/>
    </source>
</evidence>
<feature type="domain" description="Major facilitator superfamily (MFS) profile" evidence="9">
    <location>
        <begin position="189"/>
        <end position="431"/>
    </location>
</feature>
<protein>
    <submittedName>
        <fullName evidence="10">Predicted arabinose efflux permease, MFS family</fullName>
    </submittedName>
</protein>
<dbReference type="SUPFAM" id="SSF103473">
    <property type="entry name" value="MFS general substrate transporter"/>
    <property type="match status" value="1"/>
</dbReference>
<feature type="transmembrane region" description="Helical" evidence="8">
    <location>
        <begin position="124"/>
        <end position="151"/>
    </location>
</feature>
<dbReference type="Pfam" id="PF05977">
    <property type="entry name" value="MFS_3"/>
    <property type="match status" value="1"/>
</dbReference>
<gene>
    <name evidence="10" type="ORF">GA0070609_3269</name>
</gene>
<dbReference type="Proteomes" id="UP000198217">
    <property type="component" value="Chromosome I"/>
</dbReference>
<feature type="transmembrane region" description="Helical" evidence="8">
    <location>
        <begin position="397"/>
        <end position="416"/>
    </location>
</feature>
<feature type="transmembrane region" description="Helical" evidence="8">
    <location>
        <begin position="371"/>
        <end position="391"/>
    </location>
</feature>
<feature type="transmembrane region" description="Helical" evidence="8">
    <location>
        <begin position="64"/>
        <end position="85"/>
    </location>
</feature>
<evidence type="ECO:0000256" key="2">
    <source>
        <dbReference type="ARBA" id="ARBA00022448"/>
    </source>
</evidence>
<feature type="transmembrane region" description="Helical" evidence="8">
    <location>
        <begin position="242"/>
        <end position="264"/>
    </location>
</feature>
<evidence type="ECO:0000256" key="6">
    <source>
        <dbReference type="ARBA" id="ARBA00023136"/>
    </source>
</evidence>
<keyword evidence="4 8" id="KW-0812">Transmembrane</keyword>
<keyword evidence="6 8" id="KW-0472">Membrane</keyword>
<dbReference type="AlphaFoldDB" id="A0A1C5IG94"/>
<proteinExistence type="predicted"/>
<comment type="subcellular location">
    <subcellularLocation>
        <location evidence="1">Cell membrane</location>
        <topology evidence="1">Multi-pass membrane protein</topology>
    </subcellularLocation>
</comment>
<feature type="transmembrane region" description="Helical" evidence="8">
    <location>
        <begin position="305"/>
        <end position="323"/>
    </location>
</feature>
<name>A0A1C5IG94_9ACTN</name>
<dbReference type="InterPro" id="IPR036259">
    <property type="entry name" value="MFS_trans_sf"/>
</dbReference>
<feature type="transmembrane region" description="Helical" evidence="8">
    <location>
        <begin position="329"/>
        <end position="350"/>
    </location>
</feature>
<evidence type="ECO:0000256" key="8">
    <source>
        <dbReference type="SAM" id="Phobius"/>
    </source>
</evidence>
<dbReference type="PROSITE" id="PS50850">
    <property type="entry name" value="MFS"/>
    <property type="match status" value="1"/>
</dbReference>
<evidence type="ECO:0000256" key="4">
    <source>
        <dbReference type="ARBA" id="ARBA00022692"/>
    </source>
</evidence>
<sequence length="431" mass="44698">MVSVTPGAPKEVDGDRSQAPAWSNPHFRRLWRGSAASTLGAEMAELALPLFALVTLSASAAQAGILRVVQFLPFLLATLPAGLLVDRFRRGRLRLMIIADLGRVFLVALVPVAAWTGVASMPGLYVVVFAVALLTVLFQVADFAVLPAILAEEQLVDANGKLSAAQSAAEIGGRGLGGLLVQALSAPVALLLNAFGYLMSAVSLSRIRLTEPDRLPVVRGSAWRDAVNGIGVTIRHRYVRPLLGEAATFNLFNEAFILGLLLYAVRDAHLNPLAIGAVFTAGGLGSFAGAWFGARFTARFGYGRVLLVTLVLGNGAPLGVLFANRAGAGLLPLLCAVFVVMGVGIGMANVHAVSLRQAAIPEDRRGRVNAAYRLISWGAIPVGAALGGALATQAGPFAAMAVGAVGVSLATLWVALSGIPTLASIHDAARP</sequence>
<dbReference type="InterPro" id="IPR020846">
    <property type="entry name" value="MFS_dom"/>
</dbReference>
<dbReference type="PANTHER" id="PTHR23513:SF6">
    <property type="entry name" value="MAJOR FACILITATOR SUPERFAMILY ASSOCIATED DOMAIN-CONTAINING PROTEIN"/>
    <property type="match status" value="1"/>
</dbReference>
<dbReference type="InterPro" id="IPR010290">
    <property type="entry name" value="TM_effector"/>
</dbReference>
<dbReference type="GO" id="GO:0005886">
    <property type="term" value="C:plasma membrane"/>
    <property type="evidence" value="ECO:0007669"/>
    <property type="project" value="UniProtKB-SubCell"/>
</dbReference>
<dbReference type="RefSeq" id="WP_088994566.1">
    <property type="nucleotide sequence ID" value="NZ_LT607750.1"/>
</dbReference>
<accession>A0A1C5IG94</accession>
<evidence type="ECO:0000313" key="10">
    <source>
        <dbReference type="EMBL" id="SCG57195.1"/>
    </source>
</evidence>
<organism evidence="10 11">
    <name type="scientific">Micromonospora echinaurantiaca</name>
    <dbReference type="NCBI Taxonomy" id="47857"/>
    <lineage>
        <taxon>Bacteria</taxon>
        <taxon>Bacillati</taxon>
        <taxon>Actinomycetota</taxon>
        <taxon>Actinomycetes</taxon>
        <taxon>Micromonosporales</taxon>
        <taxon>Micromonosporaceae</taxon>
        <taxon>Micromonospora</taxon>
    </lineage>
</organism>
<dbReference type="Gene3D" id="1.20.1250.20">
    <property type="entry name" value="MFS general substrate transporter like domains"/>
    <property type="match status" value="1"/>
</dbReference>
<keyword evidence="11" id="KW-1185">Reference proteome</keyword>